<protein>
    <submittedName>
        <fullName evidence="1">DUF2332 domain-containing protein</fullName>
    </submittedName>
</protein>
<evidence type="ECO:0000313" key="2">
    <source>
        <dbReference type="Proteomes" id="UP001183390"/>
    </source>
</evidence>
<proteinExistence type="predicted"/>
<gene>
    <name evidence="1" type="ORF">RM479_27095</name>
</gene>
<evidence type="ECO:0000313" key="1">
    <source>
        <dbReference type="EMBL" id="MDT0332093.1"/>
    </source>
</evidence>
<accession>A0ABU2MHA4</accession>
<name>A0ABU2MHA4_9ACTN</name>
<keyword evidence="2" id="KW-1185">Reference proteome</keyword>
<organism evidence="1 2">
    <name type="scientific">Nocardiopsis lambiniae</name>
    <dbReference type="NCBI Taxonomy" id="3075539"/>
    <lineage>
        <taxon>Bacteria</taxon>
        <taxon>Bacillati</taxon>
        <taxon>Actinomycetota</taxon>
        <taxon>Actinomycetes</taxon>
        <taxon>Streptosporangiales</taxon>
        <taxon>Nocardiopsidaceae</taxon>
        <taxon>Nocardiopsis</taxon>
    </lineage>
</organism>
<dbReference type="Pfam" id="PF10094">
    <property type="entry name" value="DUF2332"/>
    <property type="match status" value="1"/>
</dbReference>
<comment type="caution">
    <text evidence="1">The sequence shown here is derived from an EMBL/GenBank/DDBJ whole genome shotgun (WGS) entry which is preliminary data.</text>
</comment>
<dbReference type="RefSeq" id="WP_311514527.1">
    <property type="nucleotide sequence ID" value="NZ_JAVREP010000036.1"/>
</dbReference>
<sequence length="326" mass="35144">MGVEPVLDEVERVRAWYWRFAEHYEAGGAVSYARIARALATDDEVVGLVLGLPRGNKRQPNLLLGAVRFLGGPVEDWEAFRAWLVEHWDAVREVVSERMTQTNEVRRCAALVPVLATLAGPLGLVEVGASAGLCLYPDRYRYSYDGAAPIGPVDSPVLLECSTSGGVPVPGRVPEVAWRAGVDLNPLNAADEGDVRWLEALIWPGAQEGARRARLRAAASVAAADPAPIVAGDLVEEVAGLVSRVPRGVTPVVVHSAVLTYLPVVERERFAALMGELPGHWVSYEGWRVFPELEGGRGPVDTDMTVAVDGRVVAWAGEHGHSLTWA</sequence>
<dbReference type="InterPro" id="IPR011200">
    <property type="entry name" value="UCP012608"/>
</dbReference>
<reference evidence="2" key="1">
    <citation type="submission" date="2023-07" db="EMBL/GenBank/DDBJ databases">
        <title>30 novel species of actinomycetes from the DSMZ collection.</title>
        <authorList>
            <person name="Nouioui I."/>
        </authorList>
    </citation>
    <scope>NUCLEOTIDE SEQUENCE [LARGE SCALE GENOMIC DNA]</scope>
    <source>
        <strain evidence="2">DSM 44743</strain>
    </source>
</reference>
<dbReference type="Proteomes" id="UP001183390">
    <property type="component" value="Unassembled WGS sequence"/>
</dbReference>
<dbReference type="EMBL" id="JAVREP010000036">
    <property type="protein sequence ID" value="MDT0332093.1"/>
    <property type="molecule type" value="Genomic_DNA"/>
</dbReference>